<keyword evidence="5" id="KW-1185">Reference proteome</keyword>
<reference evidence="4 5" key="1">
    <citation type="submission" date="2020-09" db="EMBL/GenBank/DDBJ databases">
        <title>Methylomonas albis sp. nov. and Methylomonas fluvii sp. nov.: Two cold-adapted methanotrophs from the River Elbe and an amended description of Methylovulum psychrotolerans strain Eb1.</title>
        <authorList>
            <person name="Bussmann I.K."/>
            <person name="Klings K.-W."/>
            <person name="Warnstedt J."/>
            <person name="Hoppert M."/>
            <person name="Saborowski A."/>
            <person name="Horn F."/>
            <person name="Liebner S."/>
        </authorList>
    </citation>
    <scope>NUCLEOTIDE SEQUENCE [LARGE SCALE GENOMIC DNA]</scope>
    <source>
        <strain evidence="4 5">EbA</strain>
    </source>
</reference>
<comment type="caution">
    <text evidence="4">The sequence shown here is derived from an EMBL/GenBank/DDBJ whole genome shotgun (WGS) entry which is preliminary data.</text>
</comment>
<dbReference type="Pfam" id="PF13439">
    <property type="entry name" value="Glyco_transf_4"/>
    <property type="match status" value="1"/>
</dbReference>
<dbReference type="InterPro" id="IPR001296">
    <property type="entry name" value="Glyco_trans_1"/>
</dbReference>
<dbReference type="RefSeq" id="WP_192374454.1">
    <property type="nucleotide sequence ID" value="NZ_CAJHIV010000001.1"/>
</dbReference>
<organism evidence="4 5">
    <name type="scientific">Methylomonas albis</name>
    <dbReference type="NCBI Taxonomy" id="1854563"/>
    <lineage>
        <taxon>Bacteria</taxon>
        <taxon>Pseudomonadati</taxon>
        <taxon>Pseudomonadota</taxon>
        <taxon>Gammaproteobacteria</taxon>
        <taxon>Methylococcales</taxon>
        <taxon>Methylococcaceae</taxon>
        <taxon>Methylomonas</taxon>
    </lineage>
</organism>
<proteinExistence type="predicted"/>
<dbReference type="InterPro" id="IPR028098">
    <property type="entry name" value="Glyco_trans_4-like_N"/>
</dbReference>
<evidence type="ECO:0000256" key="1">
    <source>
        <dbReference type="ARBA" id="ARBA00022679"/>
    </source>
</evidence>
<sequence>MNILFDHQIFCIQKYGGISRYFYELANNLRKLDQTSVEIFCPLHTNEYFYENNQIRPRGMRLPRAMPQMLSRRISSLTNVISFSLLKDKLHPDIFHETYYSLFDCCPPGAKRIITVCDMIHEKFPENFSILDKTREIKARSLHRADHIICISENTKRDLLELTDIPNEKISVIYLGHSFSTYAPSLKRNRQNKPHLLYVGKRNGYKNFANLLKAYSESKLLKNEFSIACFGGGSFTSAELKLFKALTINPDNVIYASGDDNELAAWYRSAAVFIYPSLYEGFGIPPLEAMSCDCPVVCSNNSSLPEVVGSAAELFNPEDTTEMRLAIERVVSSPDYSAQLIAKGKQRVKLFSWDKCAKDTLNTYHQLLNN</sequence>
<name>A0ABR9D1G0_9GAMM</name>
<gene>
    <name evidence="4" type="ORF">IE877_09200</name>
</gene>
<feature type="domain" description="Glycosyl transferase family 1" evidence="2">
    <location>
        <begin position="190"/>
        <end position="347"/>
    </location>
</feature>
<dbReference type="PANTHER" id="PTHR46401">
    <property type="entry name" value="GLYCOSYLTRANSFERASE WBBK-RELATED"/>
    <property type="match status" value="1"/>
</dbReference>
<evidence type="ECO:0000259" key="3">
    <source>
        <dbReference type="Pfam" id="PF13439"/>
    </source>
</evidence>
<dbReference type="Gene3D" id="3.40.50.2000">
    <property type="entry name" value="Glycogen Phosphorylase B"/>
    <property type="match status" value="2"/>
</dbReference>
<dbReference type="PANTHER" id="PTHR46401:SF2">
    <property type="entry name" value="GLYCOSYLTRANSFERASE WBBK-RELATED"/>
    <property type="match status" value="1"/>
</dbReference>
<dbReference type="CDD" id="cd03809">
    <property type="entry name" value="GT4_MtfB-like"/>
    <property type="match status" value="1"/>
</dbReference>
<dbReference type="Proteomes" id="UP000652176">
    <property type="component" value="Unassembled WGS sequence"/>
</dbReference>
<dbReference type="EMBL" id="JACXSS010000001">
    <property type="protein sequence ID" value="MBD9356064.1"/>
    <property type="molecule type" value="Genomic_DNA"/>
</dbReference>
<protein>
    <submittedName>
        <fullName evidence="4">Glycosyltransferase family 4 protein</fullName>
    </submittedName>
</protein>
<evidence type="ECO:0000259" key="2">
    <source>
        <dbReference type="Pfam" id="PF00534"/>
    </source>
</evidence>
<dbReference type="SUPFAM" id="SSF53756">
    <property type="entry name" value="UDP-Glycosyltransferase/glycogen phosphorylase"/>
    <property type="match status" value="1"/>
</dbReference>
<keyword evidence="1" id="KW-0808">Transferase</keyword>
<evidence type="ECO:0000313" key="4">
    <source>
        <dbReference type="EMBL" id="MBD9356064.1"/>
    </source>
</evidence>
<feature type="domain" description="Glycosyltransferase subfamily 4-like N-terminal" evidence="3">
    <location>
        <begin position="15"/>
        <end position="176"/>
    </location>
</feature>
<evidence type="ECO:0000313" key="5">
    <source>
        <dbReference type="Proteomes" id="UP000652176"/>
    </source>
</evidence>
<accession>A0ABR9D1G0</accession>
<dbReference type="Pfam" id="PF00534">
    <property type="entry name" value="Glycos_transf_1"/>
    <property type="match status" value="1"/>
</dbReference>